<feature type="transmembrane region" description="Helical" evidence="1">
    <location>
        <begin position="7"/>
        <end position="29"/>
    </location>
</feature>
<comment type="caution">
    <text evidence="3">The sequence shown here is derived from an EMBL/GenBank/DDBJ whole genome shotgun (WGS) entry which is preliminary data.</text>
</comment>
<dbReference type="Gene3D" id="3.30.70.1230">
    <property type="entry name" value="Nucleotide cyclase"/>
    <property type="match status" value="1"/>
</dbReference>
<dbReference type="Proteomes" id="UP000582090">
    <property type="component" value="Unassembled WGS sequence"/>
</dbReference>
<keyword evidence="1" id="KW-1133">Transmembrane helix</keyword>
<dbReference type="GO" id="GO:0004016">
    <property type="term" value="F:adenylate cyclase activity"/>
    <property type="evidence" value="ECO:0007669"/>
    <property type="project" value="UniProtKB-EC"/>
</dbReference>
<keyword evidence="4" id="KW-1185">Reference proteome</keyword>
<dbReference type="PANTHER" id="PTHR43081:SF1">
    <property type="entry name" value="ADENYLATE CYCLASE, TERMINAL-DIFFERENTIATION SPECIFIC"/>
    <property type="match status" value="1"/>
</dbReference>
<evidence type="ECO:0000259" key="2">
    <source>
        <dbReference type="PROSITE" id="PS50125"/>
    </source>
</evidence>
<dbReference type="EMBL" id="JACIDW010000003">
    <property type="protein sequence ID" value="MBB3963901.1"/>
    <property type="molecule type" value="Genomic_DNA"/>
</dbReference>
<dbReference type="GO" id="GO:0035556">
    <property type="term" value="P:intracellular signal transduction"/>
    <property type="evidence" value="ECO:0007669"/>
    <property type="project" value="InterPro"/>
</dbReference>
<dbReference type="PROSITE" id="PS50125">
    <property type="entry name" value="GUANYLATE_CYCLASE_2"/>
    <property type="match status" value="1"/>
</dbReference>
<dbReference type="PANTHER" id="PTHR43081">
    <property type="entry name" value="ADENYLATE CYCLASE, TERMINAL-DIFFERENTIATION SPECIFIC-RELATED"/>
    <property type="match status" value="1"/>
</dbReference>
<reference evidence="3 4" key="1">
    <citation type="submission" date="2020-08" db="EMBL/GenBank/DDBJ databases">
        <title>Genomic Encyclopedia of Type Strains, Phase IV (KMG-IV): sequencing the most valuable type-strain genomes for metagenomic binning, comparative biology and taxonomic classification.</title>
        <authorList>
            <person name="Goeker M."/>
        </authorList>
    </citation>
    <scope>NUCLEOTIDE SEQUENCE [LARGE SCALE GENOMIC DNA]</scope>
    <source>
        <strain evidence="3 4">DSM 26575</strain>
    </source>
</reference>
<dbReference type="GO" id="GO:0009190">
    <property type="term" value="P:cyclic nucleotide biosynthetic process"/>
    <property type="evidence" value="ECO:0007669"/>
    <property type="project" value="InterPro"/>
</dbReference>
<feature type="transmembrane region" description="Helical" evidence="1">
    <location>
        <begin position="110"/>
        <end position="131"/>
    </location>
</feature>
<sequence>MREVSPVQNWLLIMLVMAASGVLYSVMFFQDSRPFIGAIFALCMGMPIIAFERKVFLRGLQRRIEQLPTFTFFLAELFIYEILMSVGFAVAGLSLWGLGLITPSSWVDAVVLPFNAFLYALAVCSLMIFVLRVRELLGRDVFASMLVSRYRKPVSEERVFLFIDLVDSTAFAEKHGDLRAQQMLSSLFAAFAEPVRKHKGTIDDYVGDAAIISWPLERGVKFARCVNCIFDIIGAIEADAENWLKTYGQVPRLRAALHGGNIITAEIGVDHHKITYFGDTINTTSRLESLCKTLNRAVLISADLAQRIQLPSKVVAEDLGQHAVKGRGQSLGVISLVKADNHIAAPKLQAGVTAPT</sequence>
<protein>
    <submittedName>
        <fullName evidence="3">Adenylate cyclase</fullName>
        <ecNumber evidence="3">4.6.1.1</ecNumber>
    </submittedName>
</protein>
<feature type="domain" description="Guanylate cyclase" evidence="2">
    <location>
        <begin position="159"/>
        <end position="288"/>
    </location>
</feature>
<feature type="transmembrane region" description="Helical" evidence="1">
    <location>
        <begin position="35"/>
        <end position="51"/>
    </location>
</feature>
<dbReference type="InterPro" id="IPR001054">
    <property type="entry name" value="A/G_cyclase"/>
</dbReference>
<keyword evidence="1" id="KW-0472">Membrane</keyword>
<dbReference type="AlphaFoldDB" id="A0A7W6CP87"/>
<organism evidence="3 4">
    <name type="scientific">Rhizobium metallidurans</name>
    <dbReference type="NCBI Taxonomy" id="1265931"/>
    <lineage>
        <taxon>Bacteria</taxon>
        <taxon>Pseudomonadati</taxon>
        <taxon>Pseudomonadota</taxon>
        <taxon>Alphaproteobacteria</taxon>
        <taxon>Hyphomicrobiales</taxon>
        <taxon>Rhizobiaceae</taxon>
        <taxon>Rhizobium/Agrobacterium group</taxon>
        <taxon>Rhizobium</taxon>
    </lineage>
</organism>
<feature type="transmembrane region" description="Helical" evidence="1">
    <location>
        <begin position="72"/>
        <end position="98"/>
    </location>
</feature>
<proteinExistence type="predicted"/>
<keyword evidence="3" id="KW-0456">Lyase</keyword>
<evidence type="ECO:0000313" key="3">
    <source>
        <dbReference type="EMBL" id="MBB3963901.1"/>
    </source>
</evidence>
<dbReference type="EC" id="4.6.1.1" evidence="3"/>
<dbReference type="RefSeq" id="WP_183899581.1">
    <property type="nucleotide sequence ID" value="NZ_JACIDW010000003.1"/>
</dbReference>
<keyword evidence="1" id="KW-0812">Transmembrane</keyword>
<dbReference type="SUPFAM" id="SSF55073">
    <property type="entry name" value="Nucleotide cyclase"/>
    <property type="match status" value="1"/>
</dbReference>
<dbReference type="SMART" id="SM00044">
    <property type="entry name" value="CYCc"/>
    <property type="match status" value="1"/>
</dbReference>
<name>A0A7W6CP87_9HYPH</name>
<accession>A0A7W6CP87</accession>
<gene>
    <name evidence="3" type="ORF">GGQ67_001540</name>
</gene>
<dbReference type="Pfam" id="PF00211">
    <property type="entry name" value="Guanylate_cyc"/>
    <property type="match status" value="1"/>
</dbReference>
<dbReference type="InterPro" id="IPR050697">
    <property type="entry name" value="Adenylyl/Guanylyl_Cyclase_3/4"/>
</dbReference>
<evidence type="ECO:0000256" key="1">
    <source>
        <dbReference type="SAM" id="Phobius"/>
    </source>
</evidence>
<dbReference type="InterPro" id="IPR029787">
    <property type="entry name" value="Nucleotide_cyclase"/>
</dbReference>
<evidence type="ECO:0000313" key="4">
    <source>
        <dbReference type="Proteomes" id="UP000582090"/>
    </source>
</evidence>
<dbReference type="CDD" id="cd07302">
    <property type="entry name" value="CHD"/>
    <property type="match status" value="1"/>
</dbReference>